<keyword evidence="4" id="KW-0223">Dioxygenase</keyword>
<organism evidence="8 9">
    <name type="scientific">Stappia taiwanensis</name>
    <dbReference type="NCBI Taxonomy" id="992267"/>
    <lineage>
        <taxon>Bacteria</taxon>
        <taxon>Pseudomonadati</taxon>
        <taxon>Pseudomonadota</taxon>
        <taxon>Alphaproteobacteria</taxon>
        <taxon>Hyphomicrobiales</taxon>
        <taxon>Stappiaceae</taxon>
        <taxon>Stappia</taxon>
    </lineage>
</organism>
<keyword evidence="9" id="KW-1185">Reference proteome</keyword>
<comment type="caution">
    <text evidence="8">The sequence shown here is derived from an EMBL/GenBank/DDBJ whole genome shotgun (WGS) entry which is preliminary data.</text>
</comment>
<reference evidence="8 9" key="2">
    <citation type="submission" date="2020-08" db="EMBL/GenBank/DDBJ databases">
        <title>Stappia taiwanensis sp. nov., isolated from a coastal thermal spring.</title>
        <authorList>
            <person name="Kampfer P."/>
        </authorList>
    </citation>
    <scope>NUCLEOTIDE SEQUENCE [LARGE SCALE GENOMIC DNA]</scope>
    <source>
        <strain evidence="8 9">DSM 23284</strain>
    </source>
</reference>
<dbReference type="PROSITE" id="PS51471">
    <property type="entry name" value="FE2OG_OXY"/>
    <property type="match status" value="1"/>
</dbReference>
<evidence type="ECO:0000313" key="8">
    <source>
        <dbReference type="EMBL" id="MBA4611984.1"/>
    </source>
</evidence>
<dbReference type="InterPro" id="IPR005123">
    <property type="entry name" value="Oxoglu/Fe-dep_dioxygenase_dom"/>
</dbReference>
<evidence type="ECO:0000256" key="3">
    <source>
        <dbReference type="ARBA" id="ARBA00022896"/>
    </source>
</evidence>
<comment type="cofactor">
    <cofactor evidence="1">
        <name>L-ascorbate</name>
        <dbReference type="ChEBI" id="CHEBI:38290"/>
    </cofactor>
</comment>
<evidence type="ECO:0000256" key="4">
    <source>
        <dbReference type="ARBA" id="ARBA00022964"/>
    </source>
</evidence>
<dbReference type="Gene3D" id="2.60.120.620">
    <property type="entry name" value="q2cbj1_9rhob like domain"/>
    <property type="match status" value="1"/>
</dbReference>
<sequence>MFMHAVPALFSAAEAAEVIRLAVDVQATSGGLVGGLHNHNIRRADIAWLDDTGSAAWVMERIVSGVARANRDVFDFDISDFRERLQVAAYDESVAGHYDWHSDIGDGPIARWRKLTIVVQLSDPQSYRGGALEINPGGTTVTAARGIGDATLFASFMLHRVTPVTHGTRHSLTCWCHGPAFR</sequence>
<evidence type="ECO:0000256" key="6">
    <source>
        <dbReference type="ARBA" id="ARBA00023004"/>
    </source>
</evidence>
<dbReference type="AlphaFoldDB" id="A0A838XY75"/>
<keyword evidence="3" id="KW-0847">Vitamin C</keyword>
<feature type="domain" description="Fe2OG dioxygenase" evidence="7">
    <location>
        <begin position="81"/>
        <end position="178"/>
    </location>
</feature>
<proteinExistence type="predicted"/>
<dbReference type="GO" id="GO:0031418">
    <property type="term" value="F:L-ascorbic acid binding"/>
    <property type="evidence" value="ECO:0007669"/>
    <property type="project" value="UniProtKB-KW"/>
</dbReference>
<evidence type="ECO:0000256" key="2">
    <source>
        <dbReference type="ARBA" id="ARBA00022723"/>
    </source>
</evidence>
<protein>
    <submittedName>
        <fullName evidence="8">2OG-Fe(II) oxygenase</fullName>
    </submittedName>
</protein>
<dbReference type="Proteomes" id="UP000559404">
    <property type="component" value="Unassembled WGS sequence"/>
</dbReference>
<dbReference type="EMBL" id="JACEON010000008">
    <property type="protein sequence ID" value="MBA4611984.1"/>
    <property type="molecule type" value="Genomic_DNA"/>
</dbReference>
<reference evidence="8 9" key="1">
    <citation type="submission" date="2020-07" db="EMBL/GenBank/DDBJ databases">
        <authorList>
            <person name="Li M."/>
        </authorList>
    </citation>
    <scope>NUCLEOTIDE SEQUENCE [LARGE SCALE GENOMIC DNA]</scope>
    <source>
        <strain evidence="8 9">DSM 23284</strain>
    </source>
</reference>
<evidence type="ECO:0000256" key="5">
    <source>
        <dbReference type="ARBA" id="ARBA00023002"/>
    </source>
</evidence>
<dbReference type="SMART" id="SM00702">
    <property type="entry name" value="P4Hc"/>
    <property type="match status" value="1"/>
</dbReference>
<keyword evidence="2" id="KW-0479">Metal-binding</keyword>
<evidence type="ECO:0000259" key="7">
    <source>
        <dbReference type="PROSITE" id="PS51471"/>
    </source>
</evidence>
<gene>
    <name evidence="8" type="ORF">H1W37_09995</name>
</gene>
<dbReference type="GO" id="GO:0051213">
    <property type="term" value="F:dioxygenase activity"/>
    <property type="evidence" value="ECO:0007669"/>
    <property type="project" value="UniProtKB-KW"/>
</dbReference>
<keyword evidence="6" id="KW-0408">Iron</keyword>
<dbReference type="SUPFAM" id="SSF51197">
    <property type="entry name" value="Clavaminate synthase-like"/>
    <property type="match status" value="1"/>
</dbReference>
<evidence type="ECO:0000256" key="1">
    <source>
        <dbReference type="ARBA" id="ARBA00001961"/>
    </source>
</evidence>
<keyword evidence="5" id="KW-0560">Oxidoreductase</keyword>
<accession>A0A838XY75</accession>
<dbReference type="GO" id="GO:0016705">
    <property type="term" value="F:oxidoreductase activity, acting on paired donors, with incorporation or reduction of molecular oxygen"/>
    <property type="evidence" value="ECO:0007669"/>
    <property type="project" value="InterPro"/>
</dbReference>
<evidence type="ECO:0000313" key="9">
    <source>
        <dbReference type="Proteomes" id="UP000559404"/>
    </source>
</evidence>
<dbReference type="InterPro" id="IPR006620">
    <property type="entry name" value="Pro_4_hyd_alph"/>
</dbReference>
<dbReference type="RefSeq" id="WP_181760188.1">
    <property type="nucleotide sequence ID" value="NZ_BMCR01000003.1"/>
</dbReference>
<name>A0A838XY75_9HYPH</name>
<dbReference type="GO" id="GO:0005506">
    <property type="term" value="F:iron ion binding"/>
    <property type="evidence" value="ECO:0007669"/>
    <property type="project" value="InterPro"/>
</dbReference>
<dbReference type="Pfam" id="PF13640">
    <property type="entry name" value="2OG-FeII_Oxy_3"/>
    <property type="match status" value="1"/>
</dbReference>
<dbReference type="InterPro" id="IPR044862">
    <property type="entry name" value="Pro_4_hyd_alph_FE2OG_OXY"/>
</dbReference>